<comment type="caution">
    <text evidence="4">The sequence shown here is derived from an EMBL/GenBank/DDBJ whole genome shotgun (WGS) entry which is preliminary data.</text>
</comment>
<evidence type="ECO:0000256" key="1">
    <source>
        <dbReference type="ARBA" id="ARBA00007521"/>
    </source>
</evidence>
<comment type="similarity">
    <text evidence="1">Belongs to the PemK/MazF family.</text>
</comment>
<keyword evidence="4" id="KW-0378">Hydrolase</keyword>
<gene>
    <name evidence="4" type="ORF">ACFQ0P_13885</name>
</gene>
<dbReference type="EC" id="3.1.-.-" evidence="4"/>
<keyword evidence="5" id="KW-1185">Reference proteome</keyword>
<organism evidence="4 5">
    <name type="scientific">Microbacterium insulae</name>
    <dbReference type="NCBI Taxonomy" id="483014"/>
    <lineage>
        <taxon>Bacteria</taxon>
        <taxon>Bacillati</taxon>
        <taxon>Actinomycetota</taxon>
        <taxon>Actinomycetes</taxon>
        <taxon>Micrococcales</taxon>
        <taxon>Microbacteriaceae</taxon>
        <taxon>Microbacterium</taxon>
    </lineage>
</organism>
<protein>
    <submittedName>
        <fullName evidence="4">Type II toxin-antitoxin system PemK/MazF family toxin</fullName>
        <ecNumber evidence="4">3.1.-.-</ecNumber>
    </submittedName>
</protein>
<evidence type="ECO:0000313" key="5">
    <source>
        <dbReference type="Proteomes" id="UP001597055"/>
    </source>
</evidence>
<accession>A0ABW3AMC4</accession>
<keyword evidence="2" id="KW-1277">Toxin-antitoxin system</keyword>
<dbReference type="Proteomes" id="UP001597055">
    <property type="component" value="Unassembled WGS sequence"/>
</dbReference>
<reference evidence="5" key="1">
    <citation type="journal article" date="2019" name="Int. J. Syst. Evol. Microbiol.">
        <title>The Global Catalogue of Microorganisms (GCM) 10K type strain sequencing project: providing services to taxonomists for standard genome sequencing and annotation.</title>
        <authorList>
            <consortium name="The Broad Institute Genomics Platform"/>
            <consortium name="The Broad Institute Genome Sequencing Center for Infectious Disease"/>
            <person name="Wu L."/>
            <person name="Ma J."/>
        </authorList>
    </citation>
    <scope>NUCLEOTIDE SEQUENCE [LARGE SCALE GENOMIC DNA]</scope>
    <source>
        <strain evidence="5">CCUG 54523</strain>
    </source>
</reference>
<sequence>MTTRPRLLSRLAQLFRPSSSPSSSSSGRPSEPGSHGPTATVEIEPPHPGDLTITYTPEVDGDPDTGEIVWTWVPYDERDGRGKDRPVLVIARQDADCVLAVRLTSKSHDGDRDYLAIGAGPWDSKGRPSWVDVEQIYRVHRDGMRREASVLDLDRFTRVAAALQSRYGWRVGE</sequence>
<dbReference type="EMBL" id="JBHTII010000002">
    <property type="protein sequence ID" value="MFD0791489.1"/>
    <property type="molecule type" value="Genomic_DNA"/>
</dbReference>
<evidence type="ECO:0000256" key="3">
    <source>
        <dbReference type="SAM" id="MobiDB-lite"/>
    </source>
</evidence>
<proteinExistence type="inferred from homology"/>
<dbReference type="GO" id="GO:0016787">
    <property type="term" value="F:hydrolase activity"/>
    <property type="evidence" value="ECO:0007669"/>
    <property type="project" value="UniProtKB-KW"/>
</dbReference>
<dbReference type="Gene3D" id="2.30.30.110">
    <property type="match status" value="1"/>
</dbReference>
<evidence type="ECO:0000313" key="4">
    <source>
        <dbReference type="EMBL" id="MFD0791489.1"/>
    </source>
</evidence>
<name>A0ABW3AMC4_9MICO</name>
<evidence type="ECO:0000256" key="2">
    <source>
        <dbReference type="ARBA" id="ARBA00022649"/>
    </source>
</evidence>
<dbReference type="InterPro" id="IPR003477">
    <property type="entry name" value="PemK-like"/>
</dbReference>
<feature type="region of interest" description="Disordered" evidence="3">
    <location>
        <begin position="1"/>
        <end position="50"/>
    </location>
</feature>
<feature type="compositionally biased region" description="Low complexity" evidence="3">
    <location>
        <begin position="17"/>
        <end position="37"/>
    </location>
</feature>
<dbReference type="InterPro" id="IPR011067">
    <property type="entry name" value="Plasmid_toxin/cell-grow_inhib"/>
</dbReference>
<dbReference type="RefSeq" id="WP_204979247.1">
    <property type="nucleotide sequence ID" value="NZ_JBHTII010000002.1"/>
</dbReference>
<dbReference type="Pfam" id="PF02452">
    <property type="entry name" value="PemK_toxin"/>
    <property type="match status" value="1"/>
</dbReference>
<dbReference type="SUPFAM" id="SSF50118">
    <property type="entry name" value="Cell growth inhibitor/plasmid maintenance toxic component"/>
    <property type="match status" value="1"/>
</dbReference>